<proteinExistence type="predicted"/>
<keyword evidence="1" id="KW-0614">Plasmid</keyword>
<dbReference type="AlphaFoldDB" id="A0A0H2YP68"/>
<protein>
    <recommendedName>
        <fullName evidence="3">DUF2591 domain-containing protein</fullName>
    </recommendedName>
</protein>
<dbReference type="EMBL" id="CP000306">
    <property type="protein sequence ID" value="ABG20364.1"/>
    <property type="molecule type" value="Genomic_DNA"/>
</dbReference>
<geneLocation type="plasmid" evidence="1 2">
    <name>pMT</name>
</geneLocation>
<dbReference type="InterPro" id="IPR019701">
    <property type="entry name" value="Phage_P22_NinX"/>
</dbReference>
<name>A0A0H2YP68_YERPN</name>
<gene>
    <name evidence="1" type="ordered locus">YPN_MT0050</name>
</gene>
<evidence type="ECO:0008006" key="3">
    <source>
        <dbReference type="Google" id="ProtNLM"/>
    </source>
</evidence>
<sequence length="123" mass="13841">MKNYAEMTDFEINCLVAEATGHRPLISQYGWKGSQVGDYTKVIAIGPNGAGSFDWCNNPVDAWDIISRNRIGIIPARQAGEWRAAHRLVDSSTPQHLIQNPNPFRAAMIVFLLMQEKKREKTV</sequence>
<dbReference type="KEGG" id="ypn:YPN_MT0050"/>
<organism evidence="1 2">
    <name type="scientific">Yersinia pestis bv. Antiqua (strain Nepal516)</name>
    <dbReference type="NCBI Taxonomy" id="377628"/>
    <lineage>
        <taxon>Bacteria</taxon>
        <taxon>Pseudomonadati</taxon>
        <taxon>Pseudomonadota</taxon>
        <taxon>Gammaproteobacteria</taxon>
        <taxon>Enterobacterales</taxon>
        <taxon>Yersiniaceae</taxon>
        <taxon>Yersinia</taxon>
    </lineage>
</organism>
<dbReference type="RefSeq" id="WP_002222868.1">
    <property type="nucleotide sequence ID" value="NC_008118.1"/>
</dbReference>
<accession>A0A0H2YP68</accession>
<dbReference type="Proteomes" id="UP000008936">
    <property type="component" value="Plasmid pMT"/>
</dbReference>
<evidence type="ECO:0000313" key="2">
    <source>
        <dbReference type="Proteomes" id="UP000008936"/>
    </source>
</evidence>
<dbReference type="Pfam" id="PF10765">
    <property type="entry name" value="Phage_P22_NinX"/>
    <property type="match status" value="1"/>
</dbReference>
<dbReference type="HOGENOM" id="CLU_144053_0_0_6"/>
<evidence type="ECO:0000313" key="1">
    <source>
        <dbReference type="EMBL" id="ABG20364.1"/>
    </source>
</evidence>
<dbReference type="GeneID" id="57977597"/>
<reference evidence="1 2" key="1">
    <citation type="journal article" date="2006" name="J. Bacteriol.">
        <title>Complete genome sequence of Yersinia pestis strains Antiqua and Nepal516: evidence of gene reduction in an emerging pathogen.</title>
        <authorList>
            <person name="Chain P.S."/>
            <person name="Hu P."/>
            <person name="Malfatti S.A."/>
            <person name="Radnedge L."/>
            <person name="Larimer F."/>
            <person name="Vergez L.M."/>
            <person name="Worsham P."/>
            <person name="Chu M.C."/>
            <person name="Andersen G.L."/>
        </authorList>
    </citation>
    <scope>NUCLEOTIDE SEQUENCE [LARGE SCALE GENOMIC DNA]</scope>
    <source>
        <strain evidence="1 2">Nepal516</strain>
        <plasmid evidence="2">pMT</plasmid>
    </source>
</reference>